<protein>
    <submittedName>
        <fullName evidence="1">Uncharacterized protein</fullName>
    </submittedName>
</protein>
<dbReference type="GeneID" id="92032712"/>
<comment type="caution">
    <text evidence="1">The sequence shown here is derived from an EMBL/GenBank/DDBJ whole genome shotgun (WGS) entry which is preliminary data.</text>
</comment>
<organism evidence="1 2">
    <name type="scientific">Phyllosticta citribraziliensis</name>
    <dbReference type="NCBI Taxonomy" id="989973"/>
    <lineage>
        <taxon>Eukaryota</taxon>
        <taxon>Fungi</taxon>
        <taxon>Dikarya</taxon>
        <taxon>Ascomycota</taxon>
        <taxon>Pezizomycotina</taxon>
        <taxon>Dothideomycetes</taxon>
        <taxon>Dothideomycetes incertae sedis</taxon>
        <taxon>Botryosphaeriales</taxon>
        <taxon>Phyllostictaceae</taxon>
        <taxon>Phyllosticta</taxon>
    </lineage>
</organism>
<accession>A0ABR1LXA6</accession>
<reference evidence="1 2" key="1">
    <citation type="submission" date="2024-04" db="EMBL/GenBank/DDBJ databases">
        <title>Phyllosticta paracitricarpa is synonymous to the EU quarantine fungus P. citricarpa based on phylogenomic analyses.</title>
        <authorList>
            <consortium name="Lawrence Berkeley National Laboratory"/>
            <person name="Van ingen-buijs V.A."/>
            <person name="Van westerhoven A.C."/>
            <person name="Haridas S."/>
            <person name="Skiadas P."/>
            <person name="Martin F."/>
            <person name="Groenewald J.Z."/>
            <person name="Crous P.W."/>
            <person name="Seidl M.F."/>
        </authorList>
    </citation>
    <scope>NUCLEOTIDE SEQUENCE [LARGE SCALE GENOMIC DNA]</scope>
    <source>
        <strain evidence="1 2">CPC 17464</strain>
    </source>
</reference>
<name>A0ABR1LXA6_9PEZI</name>
<keyword evidence="2" id="KW-1185">Reference proteome</keyword>
<sequence>MSWQMGGAGGDRHRDDVTVAEAALHCVIVPDVLLLLANSLFTFSRCHSHADVGAVGVWHSLTFAVCAVGRCSILFSQTLEPLPFVQRILSLWGICRGRCGGGFGREAPRGQRLVVKGWHTSRMVRRRMPSGRRMALRAPSRYSPGCLPILNLRVCCFSLSLSPHVVLPMKRCLPTRELSSPCPRRLLAKAPRRKPRLQQISMRGANQRSCNGICARIASAFLSLAQPCSLGLTVADQVGLDQCATER</sequence>
<dbReference type="RefSeq" id="XP_066657085.1">
    <property type="nucleotide sequence ID" value="XM_066799806.1"/>
</dbReference>
<dbReference type="EMBL" id="JBBPEH010000004">
    <property type="protein sequence ID" value="KAK7539814.1"/>
    <property type="molecule type" value="Genomic_DNA"/>
</dbReference>
<dbReference type="Proteomes" id="UP001360953">
    <property type="component" value="Unassembled WGS sequence"/>
</dbReference>
<evidence type="ECO:0000313" key="2">
    <source>
        <dbReference type="Proteomes" id="UP001360953"/>
    </source>
</evidence>
<gene>
    <name evidence="1" type="ORF">J3D65DRAFT_619892</name>
</gene>
<proteinExistence type="predicted"/>
<evidence type="ECO:0000313" key="1">
    <source>
        <dbReference type="EMBL" id="KAK7539814.1"/>
    </source>
</evidence>